<gene>
    <name evidence="1" type="ORF">EGYM00392_LOCUS8351</name>
</gene>
<dbReference type="EMBL" id="HBGA01021611">
    <property type="protein sequence ID" value="CAD8997286.1"/>
    <property type="molecule type" value="Transcribed_RNA"/>
</dbReference>
<sequence>MGTSHELGSLPAKFLESKSWVRLWNSHLSPKNSICQLGPTYLWRDTHRNQRVSPEYAGDKKGLIHGLHRSPSGNALDISDVWLVAIVRGHPSTTDSVEITPSLSCFVARALLVHLRRNCTILRLDPH</sequence>
<accession>A0A7S1N510</accession>
<dbReference type="AlphaFoldDB" id="A0A7S1N510"/>
<proteinExistence type="predicted"/>
<evidence type="ECO:0000313" key="1">
    <source>
        <dbReference type="EMBL" id="CAD8997286.1"/>
    </source>
</evidence>
<protein>
    <submittedName>
        <fullName evidence="1">Uncharacterized protein</fullName>
    </submittedName>
</protein>
<reference evidence="1" key="1">
    <citation type="submission" date="2021-01" db="EMBL/GenBank/DDBJ databases">
        <authorList>
            <person name="Corre E."/>
            <person name="Pelletier E."/>
            <person name="Niang G."/>
            <person name="Scheremetjew M."/>
            <person name="Finn R."/>
            <person name="Kale V."/>
            <person name="Holt S."/>
            <person name="Cochrane G."/>
            <person name="Meng A."/>
            <person name="Brown T."/>
            <person name="Cohen L."/>
        </authorList>
    </citation>
    <scope>NUCLEOTIDE SEQUENCE</scope>
    <source>
        <strain evidence="1">NIES-381</strain>
    </source>
</reference>
<organism evidence="1">
    <name type="scientific">Eutreptiella gymnastica</name>
    <dbReference type="NCBI Taxonomy" id="73025"/>
    <lineage>
        <taxon>Eukaryota</taxon>
        <taxon>Discoba</taxon>
        <taxon>Euglenozoa</taxon>
        <taxon>Euglenida</taxon>
        <taxon>Spirocuta</taxon>
        <taxon>Euglenophyceae</taxon>
        <taxon>Eutreptiales</taxon>
        <taxon>Eutreptiaceae</taxon>
        <taxon>Eutreptiella</taxon>
    </lineage>
</organism>
<name>A0A7S1N510_9EUGL</name>